<feature type="compositionally biased region" description="Basic and acidic residues" evidence="1">
    <location>
        <begin position="327"/>
        <end position="337"/>
    </location>
</feature>
<keyword evidence="3" id="KW-1185">Reference proteome</keyword>
<evidence type="ECO:0000256" key="1">
    <source>
        <dbReference type="SAM" id="MobiDB-lite"/>
    </source>
</evidence>
<dbReference type="OrthoDB" id="66510at2759"/>
<sequence length="463" mass="53781">MQSAECQKPRKNRRSSIENLPNPSHDALQPNDDESVLFQDFHLEPLDYSDIFGQNITQQRRMETNSLHHPERILIPQDILDTCSALDLSCLYLLDAFVLRYSTLTVDHDLRNCHKMLSELISRHSKSSMHNEILGSIRVQLKSVIKSKDTQALIDHLITIAINLQQVLQQADKAISRKNTWQFTNEDTDEAMMVVRQITDDLKSLRTKDSTLSGDVWDNIDTCLNSIDNLIDTILSDSQLPLYDEACEATKQDDKLPSYYTNADNLDEKTSSDGELYDLDGLFSALDRITISVPRLHDQCFDMNNEQHDVLDASTITATLERLNRGRLNDQRADTPRQDALNQTAHNPKRTSVEYQKQRNAQQKYPEQVFLSMMRRWIQHVLNYGERRRDRSRQKTKAERDSYTLDLITRFDRLREKTRFHNQDAVMMLCYRELDQILSHLDRSKSQFTNQRATFRTAPTTAS</sequence>
<feature type="region of interest" description="Disordered" evidence="1">
    <location>
        <begin position="1"/>
        <end position="31"/>
    </location>
</feature>
<comment type="caution">
    <text evidence="2">The sequence shown here is derived from an EMBL/GenBank/DDBJ whole genome shotgun (WGS) entry which is preliminary data.</text>
</comment>
<evidence type="ECO:0000313" key="2">
    <source>
        <dbReference type="EMBL" id="KAG2173875.1"/>
    </source>
</evidence>
<name>A0A8H7PHN7_MORIS</name>
<protein>
    <submittedName>
        <fullName evidence="2">Uncharacterized protein</fullName>
    </submittedName>
</protein>
<accession>A0A8H7PHN7</accession>
<dbReference type="EMBL" id="JAEPQZ010000014">
    <property type="protein sequence ID" value="KAG2173875.1"/>
    <property type="molecule type" value="Genomic_DNA"/>
</dbReference>
<gene>
    <name evidence="2" type="ORF">INT43_005295</name>
</gene>
<proteinExistence type="predicted"/>
<dbReference type="AlphaFoldDB" id="A0A8H7PHN7"/>
<dbReference type="Proteomes" id="UP000654370">
    <property type="component" value="Unassembled WGS sequence"/>
</dbReference>
<feature type="region of interest" description="Disordered" evidence="1">
    <location>
        <begin position="327"/>
        <end position="361"/>
    </location>
</feature>
<reference evidence="2" key="1">
    <citation type="submission" date="2020-12" db="EMBL/GenBank/DDBJ databases">
        <title>Metabolic potential, ecology and presence of endohyphal bacteria is reflected in genomic diversity of Mucoromycotina.</title>
        <authorList>
            <person name="Muszewska A."/>
            <person name="Okrasinska A."/>
            <person name="Steczkiewicz K."/>
            <person name="Drgas O."/>
            <person name="Orlowska M."/>
            <person name="Perlinska-Lenart U."/>
            <person name="Aleksandrzak-Piekarczyk T."/>
            <person name="Szatraj K."/>
            <person name="Zielenkiewicz U."/>
            <person name="Pilsyk S."/>
            <person name="Malc E."/>
            <person name="Mieczkowski P."/>
            <person name="Kruszewska J.S."/>
            <person name="Biernat P."/>
            <person name="Pawlowska J."/>
        </authorList>
    </citation>
    <scope>NUCLEOTIDE SEQUENCE</scope>
    <source>
        <strain evidence="2">WA0000067209</strain>
    </source>
</reference>
<organism evidence="2 3">
    <name type="scientific">Mortierella isabellina</name>
    <name type="common">Filamentous fungus</name>
    <name type="synonym">Umbelopsis isabellina</name>
    <dbReference type="NCBI Taxonomy" id="91625"/>
    <lineage>
        <taxon>Eukaryota</taxon>
        <taxon>Fungi</taxon>
        <taxon>Fungi incertae sedis</taxon>
        <taxon>Mucoromycota</taxon>
        <taxon>Mucoromycotina</taxon>
        <taxon>Umbelopsidomycetes</taxon>
        <taxon>Umbelopsidales</taxon>
        <taxon>Umbelopsidaceae</taxon>
        <taxon>Umbelopsis</taxon>
    </lineage>
</organism>
<evidence type="ECO:0000313" key="3">
    <source>
        <dbReference type="Proteomes" id="UP000654370"/>
    </source>
</evidence>